<dbReference type="Gene3D" id="1.10.287.1490">
    <property type="match status" value="1"/>
</dbReference>
<gene>
    <name evidence="2" type="ORF">AK812_SmicGene42537</name>
</gene>
<dbReference type="AlphaFoldDB" id="A0A1Q9C3A8"/>
<evidence type="ECO:0000256" key="1">
    <source>
        <dbReference type="SAM" id="Coils"/>
    </source>
</evidence>
<name>A0A1Q9C3A8_SYMMI</name>
<organism evidence="2 3">
    <name type="scientific">Symbiodinium microadriaticum</name>
    <name type="common">Dinoflagellate</name>
    <name type="synonym">Zooxanthella microadriatica</name>
    <dbReference type="NCBI Taxonomy" id="2951"/>
    <lineage>
        <taxon>Eukaryota</taxon>
        <taxon>Sar</taxon>
        <taxon>Alveolata</taxon>
        <taxon>Dinophyceae</taxon>
        <taxon>Suessiales</taxon>
        <taxon>Symbiodiniaceae</taxon>
        <taxon>Symbiodinium</taxon>
    </lineage>
</organism>
<proteinExistence type="predicted"/>
<accession>A0A1Q9C3A8</accession>
<comment type="caution">
    <text evidence="2">The sequence shown here is derived from an EMBL/GenBank/DDBJ whole genome shotgun (WGS) entry which is preliminary data.</text>
</comment>
<evidence type="ECO:0000313" key="2">
    <source>
        <dbReference type="EMBL" id="OLP77403.1"/>
    </source>
</evidence>
<protein>
    <submittedName>
        <fullName evidence="2">Uncharacterized protein</fullName>
    </submittedName>
</protein>
<keyword evidence="3" id="KW-1185">Reference proteome</keyword>
<dbReference type="EMBL" id="LSRX01001773">
    <property type="protein sequence ID" value="OLP77403.1"/>
    <property type="molecule type" value="Genomic_DNA"/>
</dbReference>
<sequence length="152" mass="17085">MTWKGTSTFSFADPACLRIDLHTVADPPLPEGRSMEEPSGVSQLRALEKLLLAKDKEIGEQKRELAELRVQLNEFTDQEAELKQLRSQLRSASTERETLQAELYALKGRDEALQRELAKVQKDLPGSDAGAPESMIRSLRFQFQATGHCDDE</sequence>
<dbReference type="Proteomes" id="UP000186817">
    <property type="component" value="Unassembled WGS sequence"/>
</dbReference>
<reference evidence="2 3" key="1">
    <citation type="submission" date="2016-02" db="EMBL/GenBank/DDBJ databases">
        <title>Genome analysis of coral dinoflagellate symbionts highlights evolutionary adaptations to a symbiotic lifestyle.</title>
        <authorList>
            <person name="Aranda M."/>
            <person name="Li Y."/>
            <person name="Liew Y.J."/>
            <person name="Baumgarten S."/>
            <person name="Simakov O."/>
            <person name="Wilson M."/>
            <person name="Piel J."/>
            <person name="Ashoor H."/>
            <person name="Bougouffa S."/>
            <person name="Bajic V.B."/>
            <person name="Ryu T."/>
            <person name="Ravasi T."/>
            <person name="Bayer T."/>
            <person name="Micklem G."/>
            <person name="Kim H."/>
            <person name="Bhak J."/>
            <person name="Lajeunesse T.C."/>
            <person name="Voolstra C.R."/>
        </authorList>
    </citation>
    <scope>NUCLEOTIDE SEQUENCE [LARGE SCALE GENOMIC DNA]</scope>
    <source>
        <strain evidence="2 3">CCMP2467</strain>
    </source>
</reference>
<feature type="coiled-coil region" evidence="1">
    <location>
        <begin position="44"/>
        <end position="102"/>
    </location>
</feature>
<keyword evidence="1" id="KW-0175">Coiled coil</keyword>
<evidence type="ECO:0000313" key="3">
    <source>
        <dbReference type="Proteomes" id="UP000186817"/>
    </source>
</evidence>